<dbReference type="Pfam" id="PF08402">
    <property type="entry name" value="TOBE_2"/>
    <property type="match status" value="1"/>
</dbReference>
<dbReference type="PROSITE" id="PS50893">
    <property type="entry name" value="ABC_TRANSPORTER_2"/>
    <property type="match status" value="1"/>
</dbReference>
<gene>
    <name evidence="10" type="ORF">ENM88_00120</name>
</gene>
<dbReference type="Gene3D" id="2.40.50.100">
    <property type="match status" value="1"/>
</dbReference>
<feature type="domain" description="ABC transporter" evidence="9">
    <location>
        <begin position="4"/>
        <end position="238"/>
    </location>
</feature>
<comment type="catalytic activity">
    <reaction evidence="8">
        <text>tungstate(in) + ATP + H2O = tungstate(out) + ADP + phosphate + H(+)</text>
        <dbReference type="Rhea" id="RHEA:35027"/>
        <dbReference type="ChEBI" id="CHEBI:15377"/>
        <dbReference type="ChEBI" id="CHEBI:15378"/>
        <dbReference type="ChEBI" id="CHEBI:30616"/>
        <dbReference type="ChEBI" id="CHEBI:43474"/>
        <dbReference type="ChEBI" id="CHEBI:46502"/>
        <dbReference type="ChEBI" id="CHEBI:456216"/>
        <dbReference type="EC" id="7.3.2.6"/>
    </reaction>
</comment>
<evidence type="ECO:0000256" key="4">
    <source>
        <dbReference type="ARBA" id="ARBA00038307"/>
    </source>
</evidence>
<dbReference type="InterPro" id="IPR017871">
    <property type="entry name" value="ABC_transporter-like_CS"/>
</dbReference>
<dbReference type="PROSITE" id="PS00211">
    <property type="entry name" value="ABC_TRANSPORTER_1"/>
    <property type="match status" value="1"/>
</dbReference>
<organism evidence="10">
    <name type="scientific">Thermofilum pendens</name>
    <dbReference type="NCBI Taxonomy" id="2269"/>
    <lineage>
        <taxon>Archaea</taxon>
        <taxon>Thermoproteota</taxon>
        <taxon>Thermoprotei</taxon>
        <taxon>Thermofilales</taxon>
        <taxon>Thermofilaceae</taxon>
        <taxon>Thermofilum</taxon>
    </lineage>
</organism>
<dbReference type="PANTHER" id="PTHR42781">
    <property type="entry name" value="SPERMIDINE/PUTRESCINE IMPORT ATP-BINDING PROTEIN POTA"/>
    <property type="match status" value="1"/>
</dbReference>
<dbReference type="GO" id="GO:1901238">
    <property type="term" value="F:ABC-type tungstate transporter activity"/>
    <property type="evidence" value="ECO:0007669"/>
    <property type="project" value="UniProtKB-EC"/>
</dbReference>
<keyword evidence="3 10" id="KW-0067">ATP-binding</keyword>
<dbReference type="InterPro" id="IPR003593">
    <property type="entry name" value="AAA+_ATPase"/>
</dbReference>
<protein>
    <recommendedName>
        <fullName evidence="7">Molybdate/tungstate import ATP-binding protein WtpC</fullName>
        <ecNumber evidence="6">7.3.2.6</ecNumber>
    </recommendedName>
</protein>
<accession>A0A7J3X4J9</accession>
<evidence type="ECO:0000259" key="9">
    <source>
        <dbReference type="PROSITE" id="PS50893"/>
    </source>
</evidence>
<evidence type="ECO:0000256" key="1">
    <source>
        <dbReference type="ARBA" id="ARBA00022448"/>
    </source>
</evidence>
<dbReference type="Pfam" id="PF00005">
    <property type="entry name" value="ABC_tran"/>
    <property type="match status" value="1"/>
</dbReference>
<comment type="subunit">
    <text evidence="5">The complex is composed of two ATP-binding proteins (WtpC), two transmembrane proteins (WtpB) and a solute-binding protein (WtpA).</text>
</comment>
<dbReference type="SUPFAM" id="SSF50331">
    <property type="entry name" value="MOP-like"/>
    <property type="match status" value="1"/>
</dbReference>
<dbReference type="SMART" id="SM00382">
    <property type="entry name" value="AAA"/>
    <property type="match status" value="1"/>
</dbReference>
<sequence length="363" mass="40891">MVSIRLVEVSKVYGRVRALDRVSLEVREGELFTILGPSGCGKTTLLRVVAGFEIPEEGRVFFGDQDVTFLKPYMRNTAMVFQNYALWPHMTVFENVAYGLRIRKKQLRLSDEEIEHRVREALKLVRLEGLEDRYPLQLSGGQQQRVALARALVVEPEVLLLDEPLSNLDAKLRLEMREEIKRIQSSLRITAIYVTHDQEEAMSLADRIAVMNKGRVLQVGTPREIYSKPSNLFVATFIGRSTYLAGEVVEVAGYRVKLRVDGQLVEGSLTPGYSVKEGERAVAIMKTEDFSVGESGNTLEGVVEMTMFIGMFNQVKVRVGNQRVTALLDPSLDIQPGRRLKLSIRPSDVSVFPLTGWEEEVFA</sequence>
<keyword evidence="1" id="KW-0813">Transport</keyword>
<name>A0A7J3X4J9_THEPE</name>
<dbReference type="GO" id="GO:0043190">
    <property type="term" value="C:ATP-binding cassette (ABC) transporter complex"/>
    <property type="evidence" value="ECO:0007669"/>
    <property type="project" value="InterPro"/>
</dbReference>
<dbReference type="FunFam" id="3.40.50.300:FF:000042">
    <property type="entry name" value="Maltose/maltodextrin ABC transporter, ATP-binding protein"/>
    <property type="match status" value="1"/>
</dbReference>
<evidence type="ECO:0000256" key="5">
    <source>
        <dbReference type="ARBA" id="ARBA00038781"/>
    </source>
</evidence>
<dbReference type="AlphaFoldDB" id="A0A7J3X4J9"/>
<dbReference type="InterPro" id="IPR008995">
    <property type="entry name" value="Mo/tungstate-bd_C_term_dom"/>
</dbReference>
<dbReference type="InterPro" id="IPR050093">
    <property type="entry name" value="ABC_SmlMolc_Importer"/>
</dbReference>
<keyword evidence="2" id="KW-0547">Nucleotide-binding</keyword>
<dbReference type="InterPro" id="IPR013611">
    <property type="entry name" value="Transp-assoc_OB_typ2"/>
</dbReference>
<dbReference type="InterPro" id="IPR003439">
    <property type="entry name" value="ABC_transporter-like_ATP-bd"/>
</dbReference>
<dbReference type="PANTHER" id="PTHR42781:SF4">
    <property type="entry name" value="SPERMIDINE_PUTRESCINE IMPORT ATP-BINDING PROTEIN POTA"/>
    <property type="match status" value="1"/>
</dbReference>
<evidence type="ECO:0000256" key="8">
    <source>
        <dbReference type="ARBA" id="ARBA00047936"/>
    </source>
</evidence>
<dbReference type="InterPro" id="IPR027417">
    <property type="entry name" value="P-loop_NTPase"/>
</dbReference>
<comment type="similarity">
    <text evidence="4">Belongs to the ABC transporter superfamily. Sulfate/tungstate importer (TC 3.A.1.6) family.</text>
</comment>
<evidence type="ECO:0000256" key="6">
    <source>
        <dbReference type="ARBA" id="ARBA00039025"/>
    </source>
</evidence>
<reference evidence="10" key="1">
    <citation type="journal article" date="2020" name="mSystems">
        <title>Genome- and Community-Level Interaction Insights into Carbon Utilization and Element Cycling Functions of Hydrothermarchaeota in Hydrothermal Sediment.</title>
        <authorList>
            <person name="Zhou Z."/>
            <person name="Liu Y."/>
            <person name="Xu W."/>
            <person name="Pan J."/>
            <person name="Luo Z.H."/>
            <person name="Li M."/>
        </authorList>
    </citation>
    <scope>NUCLEOTIDE SEQUENCE [LARGE SCALE GENOMIC DNA]</scope>
    <source>
        <strain evidence="10">SpSt-1125</strain>
    </source>
</reference>
<dbReference type="SUPFAM" id="SSF52540">
    <property type="entry name" value="P-loop containing nucleoside triphosphate hydrolases"/>
    <property type="match status" value="1"/>
</dbReference>
<dbReference type="GO" id="GO:0005524">
    <property type="term" value="F:ATP binding"/>
    <property type="evidence" value="ECO:0007669"/>
    <property type="project" value="UniProtKB-KW"/>
</dbReference>
<evidence type="ECO:0000256" key="2">
    <source>
        <dbReference type="ARBA" id="ARBA00022741"/>
    </source>
</evidence>
<dbReference type="EC" id="7.3.2.6" evidence="6"/>
<dbReference type="Gene3D" id="3.40.50.300">
    <property type="entry name" value="P-loop containing nucleotide triphosphate hydrolases"/>
    <property type="match status" value="1"/>
</dbReference>
<proteinExistence type="inferred from homology"/>
<comment type="caution">
    <text evidence="10">The sequence shown here is derived from an EMBL/GenBank/DDBJ whole genome shotgun (WGS) entry which is preliminary data.</text>
</comment>
<evidence type="ECO:0000313" key="10">
    <source>
        <dbReference type="EMBL" id="HHP04140.1"/>
    </source>
</evidence>
<dbReference type="GO" id="GO:0016887">
    <property type="term" value="F:ATP hydrolysis activity"/>
    <property type="evidence" value="ECO:0007669"/>
    <property type="project" value="InterPro"/>
</dbReference>
<evidence type="ECO:0000256" key="7">
    <source>
        <dbReference type="ARBA" id="ARBA00041133"/>
    </source>
</evidence>
<evidence type="ECO:0000256" key="3">
    <source>
        <dbReference type="ARBA" id="ARBA00022840"/>
    </source>
</evidence>
<dbReference type="EMBL" id="DRZM01000006">
    <property type="protein sequence ID" value="HHP04140.1"/>
    <property type="molecule type" value="Genomic_DNA"/>
</dbReference>